<evidence type="ECO:0000256" key="2">
    <source>
        <dbReference type="ARBA" id="ARBA00023180"/>
    </source>
</evidence>
<dbReference type="GO" id="GO:0046872">
    <property type="term" value="F:metal ion binding"/>
    <property type="evidence" value="ECO:0007669"/>
    <property type="project" value="UniProtKB-KW"/>
</dbReference>
<evidence type="ECO:0000313" key="6">
    <source>
        <dbReference type="EMBL" id="KAD4585883.1"/>
    </source>
</evidence>
<keyword evidence="7" id="KW-1185">Reference proteome</keyword>
<dbReference type="GO" id="GO:0009055">
    <property type="term" value="F:electron transfer activity"/>
    <property type="evidence" value="ECO:0007669"/>
    <property type="project" value="InterPro"/>
</dbReference>
<organism evidence="6 7">
    <name type="scientific">Mikania micrantha</name>
    <name type="common">bitter vine</name>
    <dbReference type="NCBI Taxonomy" id="192012"/>
    <lineage>
        <taxon>Eukaryota</taxon>
        <taxon>Viridiplantae</taxon>
        <taxon>Streptophyta</taxon>
        <taxon>Embryophyta</taxon>
        <taxon>Tracheophyta</taxon>
        <taxon>Spermatophyta</taxon>
        <taxon>Magnoliopsida</taxon>
        <taxon>eudicotyledons</taxon>
        <taxon>Gunneridae</taxon>
        <taxon>Pentapetalae</taxon>
        <taxon>asterids</taxon>
        <taxon>campanulids</taxon>
        <taxon>Asterales</taxon>
        <taxon>Asteraceae</taxon>
        <taxon>Asteroideae</taxon>
        <taxon>Heliantheae alliance</taxon>
        <taxon>Eupatorieae</taxon>
        <taxon>Mikania</taxon>
    </lineage>
</organism>
<dbReference type="Proteomes" id="UP000326396">
    <property type="component" value="Linkage Group LG2"/>
</dbReference>
<proteinExistence type="predicted"/>
<feature type="domain" description="Phytocyanin" evidence="5">
    <location>
        <begin position="24"/>
        <end position="122"/>
    </location>
</feature>
<reference evidence="6 7" key="1">
    <citation type="submission" date="2019-05" db="EMBL/GenBank/DDBJ databases">
        <title>Mikania micrantha, genome provides insights into the molecular mechanism of rapid growth.</title>
        <authorList>
            <person name="Liu B."/>
        </authorList>
    </citation>
    <scope>NUCLEOTIDE SEQUENCE [LARGE SCALE GENOMIC DNA]</scope>
    <source>
        <strain evidence="6">NLD-2019</strain>
        <tissue evidence="6">Leaf</tissue>
    </source>
</reference>
<protein>
    <recommendedName>
        <fullName evidence="5">Phytocyanin domain-containing protein</fullName>
    </recommendedName>
</protein>
<dbReference type="SUPFAM" id="SSF49503">
    <property type="entry name" value="Cupredoxins"/>
    <property type="match status" value="1"/>
</dbReference>
<evidence type="ECO:0000256" key="3">
    <source>
        <dbReference type="SAM" id="MobiDB-lite"/>
    </source>
</evidence>
<dbReference type="Pfam" id="PF02298">
    <property type="entry name" value="Cu_bind_like"/>
    <property type="match status" value="1"/>
</dbReference>
<keyword evidence="1" id="KW-0479">Metal-binding</keyword>
<evidence type="ECO:0000256" key="1">
    <source>
        <dbReference type="ARBA" id="ARBA00022723"/>
    </source>
</evidence>
<sequence>MRNQFVVAVLGLIAFGFALTSDANTYIVGDNSGWDISTNLDTWEQGKKFIVGDVLVFQYASTDTLCEVGQDSFQACNTTNVIKCFSDGNTSIPLTSPGERYFLCGNRLYCFSGMKLDVLVERNQSVAAEAPLSSVPESESGGSKNNNPSTIVPSGVVPIHVGSSLGYCHDTGITSSWSMSGHVPCPSRITSMAHPCSPNFCVTTLCLAAQSYVTRPLACGTAFVTWPLVCNCLWLSGAARRLNVSHPHFPTDEIIPFMV</sequence>
<feature type="chain" id="PRO_5024355190" description="Phytocyanin domain-containing protein" evidence="4">
    <location>
        <begin position="21"/>
        <end position="259"/>
    </location>
</feature>
<evidence type="ECO:0000259" key="5">
    <source>
        <dbReference type="PROSITE" id="PS51485"/>
    </source>
</evidence>
<dbReference type="PANTHER" id="PTHR33021">
    <property type="entry name" value="BLUE COPPER PROTEIN"/>
    <property type="match status" value="1"/>
</dbReference>
<keyword evidence="2" id="KW-0325">Glycoprotein</keyword>
<evidence type="ECO:0000313" key="7">
    <source>
        <dbReference type="Proteomes" id="UP000326396"/>
    </source>
</evidence>
<dbReference type="InterPro" id="IPR039391">
    <property type="entry name" value="Phytocyanin-like"/>
</dbReference>
<keyword evidence="4" id="KW-0732">Signal</keyword>
<evidence type="ECO:0000256" key="4">
    <source>
        <dbReference type="SAM" id="SignalP"/>
    </source>
</evidence>
<feature type="region of interest" description="Disordered" evidence="3">
    <location>
        <begin position="130"/>
        <end position="150"/>
    </location>
</feature>
<feature type="signal peptide" evidence="4">
    <location>
        <begin position="1"/>
        <end position="20"/>
    </location>
</feature>
<dbReference type="GO" id="GO:0005886">
    <property type="term" value="C:plasma membrane"/>
    <property type="evidence" value="ECO:0007669"/>
    <property type="project" value="TreeGrafter"/>
</dbReference>
<dbReference type="EMBL" id="SZYD01000012">
    <property type="protein sequence ID" value="KAD4585883.1"/>
    <property type="molecule type" value="Genomic_DNA"/>
</dbReference>
<dbReference type="Gene3D" id="2.60.40.420">
    <property type="entry name" value="Cupredoxins - blue copper proteins"/>
    <property type="match status" value="1"/>
</dbReference>
<dbReference type="InterPro" id="IPR003245">
    <property type="entry name" value="Phytocyanin_dom"/>
</dbReference>
<feature type="compositionally biased region" description="Polar residues" evidence="3">
    <location>
        <begin position="135"/>
        <end position="150"/>
    </location>
</feature>
<dbReference type="PROSITE" id="PS51485">
    <property type="entry name" value="PHYTOCYANIN"/>
    <property type="match status" value="1"/>
</dbReference>
<dbReference type="PANTHER" id="PTHR33021:SF70">
    <property type="entry name" value="PHYTOCYANIN DOMAIN-CONTAINING PROTEIN"/>
    <property type="match status" value="1"/>
</dbReference>
<name>A0A5N6NF02_9ASTR</name>
<dbReference type="AlphaFoldDB" id="A0A5N6NF02"/>
<comment type="caution">
    <text evidence="6">The sequence shown here is derived from an EMBL/GenBank/DDBJ whole genome shotgun (WGS) entry which is preliminary data.</text>
</comment>
<dbReference type="OrthoDB" id="581242at2759"/>
<gene>
    <name evidence="6" type="ORF">E3N88_23484</name>
</gene>
<dbReference type="CDD" id="cd04216">
    <property type="entry name" value="Phytocyanin"/>
    <property type="match status" value="1"/>
</dbReference>
<dbReference type="FunFam" id="2.60.40.420:FF:000003">
    <property type="entry name" value="Blue copper"/>
    <property type="match status" value="1"/>
</dbReference>
<accession>A0A5N6NF02</accession>
<dbReference type="InterPro" id="IPR008972">
    <property type="entry name" value="Cupredoxin"/>
</dbReference>